<dbReference type="Proteomes" id="UP001166251">
    <property type="component" value="Unassembled WGS sequence"/>
</dbReference>
<accession>A0ABS7EIK4</accession>
<keyword evidence="4" id="KW-1185">Reference proteome</keyword>
<evidence type="ECO:0000313" key="4">
    <source>
        <dbReference type="Proteomes" id="UP001166251"/>
    </source>
</evidence>
<protein>
    <submittedName>
        <fullName evidence="3">Transporter substrate-binding domain-containing protein</fullName>
    </submittedName>
</protein>
<dbReference type="SUPFAM" id="SSF53850">
    <property type="entry name" value="Periplasmic binding protein-like II"/>
    <property type="match status" value="1"/>
</dbReference>
<gene>
    <name evidence="3" type="ORF">K0504_14110</name>
</gene>
<dbReference type="PANTHER" id="PTHR35936">
    <property type="entry name" value="MEMBRANE-BOUND LYTIC MUREIN TRANSGLYCOSYLASE F"/>
    <property type="match status" value="1"/>
</dbReference>
<name>A0ABS7EIK4_9GAMM</name>
<dbReference type="EMBL" id="JAHZSS010000019">
    <property type="protein sequence ID" value="MBW8192166.1"/>
    <property type="molecule type" value="Genomic_DNA"/>
</dbReference>
<dbReference type="PANTHER" id="PTHR35936:SF25">
    <property type="entry name" value="ABC TRANSPORTER SUBSTRATE-BINDING PROTEIN"/>
    <property type="match status" value="1"/>
</dbReference>
<proteinExistence type="inferred from homology"/>
<evidence type="ECO:0000313" key="3">
    <source>
        <dbReference type="EMBL" id="MBW8192166.1"/>
    </source>
</evidence>
<evidence type="ECO:0000256" key="2">
    <source>
        <dbReference type="SAM" id="SignalP"/>
    </source>
</evidence>
<dbReference type="RefSeq" id="WP_220104792.1">
    <property type="nucleotide sequence ID" value="NZ_JAHZSS010000019.1"/>
</dbReference>
<organism evidence="3 4">
    <name type="scientific">Neiella holothuriorum</name>
    <dbReference type="NCBI Taxonomy" id="2870530"/>
    <lineage>
        <taxon>Bacteria</taxon>
        <taxon>Pseudomonadati</taxon>
        <taxon>Pseudomonadota</taxon>
        <taxon>Gammaproteobacteria</taxon>
        <taxon>Alteromonadales</taxon>
        <taxon>Echinimonadaceae</taxon>
        <taxon>Neiella</taxon>
    </lineage>
</organism>
<evidence type="ECO:0000256" key="1">
    <source>
        <dbReference type="ARBA" id="ARBA00010333"/>
    </source>
</evidence>
<sequence length="248" mass="28336">MIKNLTVAFTSLVILFSLSASAAEFKAHCRDYPPELYFAGDKCAGIIPDLVTDVLAELGHSITWYKVPWIRSIEYGKKGTVDLLIRHSMTPERELFLVPIPYAHFTRELSFYKSPKFKSDVNSYDELRKLKIGAIRGHFYSPTFSTLDTRELVLVSKTPQLLKMLDIGRIDVAVSSSSHSEHLFSARFEKLDFVDSFNNYMYISIPKASDNVQYSEEIAAAILEYRKNGKIDKYYKKYGVTPPNQSFD</sequence>
<reference evidence="3" key="1">
    <citation type="submission" date="2021-07" db="EMBL/GenBank/DDBJ databases">
        <title>Neiella marina sp. nov., isolated from the intestinal content of sea cucumber Apostichopus japonicus.</title>
        <authorList>
            <person name="Bai X."/>
        </authorList>
    </citation>
    <scope>NUCLEOTIDE SEQUENCE</scope>
    <source>
        <strain evidence="3">126</strain>
    </source>
</reference>
<comment type="caution">
    <text evidence="3">The sequence shown here is derived from an EMBL/GenBank/DDBJ whole genome shotgun (WGS) entry which is preliminary data.</text>
</comment>
<dbReference type="Gene3D" id="3.40.190.10">
    <property type="entry name" value="Periplasmic binding protein-like II"/>
    <property type="match status" value="2"/>
</dbReference>
<feature type="signal peptide" evidence="2">
    <location>
        <begin position="1"/>
        <end position="22"/>
    </location>
</feature>
<comment type="similarity">
    <text evidence="1">Belongs to the bacterial solute-binding protein 3 family.</text>
</comment>
<feature type="chain" id="PRO_5045719308" evidence="2">
    <location>
        <begin position="23"/>
        <end position="248"/>
    </location>
</feature>
<keyword evidence="2" id="KW-0732">Signal</keyword>